<reference evidence="1 2" key="2">
    <citation type="journal article" date="2022" name="Mol. Ecol. Resour.">
        <title>The genomes of chicory, endive, great burdock and yacon provide insights into Asteraceae paleo-polyploidization history and plant inulin production.</title>
        <authorList>
            <person name="Fan W."/>
            <person name="Wang S."/>
            <person name="Wang H."/>
            <person name="Wang A."/>
            <person name="Jiang F."/>
            <person name="Liu H."/>
            <person name="Zhao H."/>
            <person name="Xu D."/>
            <person name="Zhang Y."/>
        </authorList>
    </citation>
    <scope>NUCLEOTIDE SEQUENCE [LARGE SCALE GENOMIC DNA]</scope>
    <source>
        <strain evidence="2">cv. Punajuju</strain>
        <tissue evidence="1">Leaves</tissue>
    </source>
</reference>
<keyword evidence="2" id="KW-1185">Reference proteome</keyword>
<gene>
    <name evidence="1" type="ORF">L2E82_14015</name>
</gene>
<evidence type="ECO:0000313" key="2">
    <source>
        <dbReference type="Proteomes" id="UP001055811"/>
    </source>
</evidence>
<dbReference type="Proteomes" id="UP001055811">
    <property type="component" value="Linkage Group LG03"/>
</dbReference>
<comment type="caution">
    <text evidence="1">The sequence shown here is derived from an EMBL/GenBank/DDBJ whole genome shotgun (WGS) entry which is preliminary data.</text>
</comment>
<protein>
    <submittedName>
        <fullName evidence="1">Uncharacterized protein</fullName>
    </submittedName>
</protein>
<dbReference type="EMBL" id="CM042011">
    <property type="protein sequence ID" value="KAI3764015.1"/>
    <property type="molecule type" value="Genomic_DNA"/>
</dbReference>
<proteinExistence type="predicted"/>
<name>A0ACB9EZF7_CICIN</name>
<reference evidence="2" key="1">
    <citation type="journal article" date="2022" name="Mol. Ecol. Resour.">
        <title>The genomes of chicory, endive, great burdock and yacon provide insights into Asteraceae palaeo-polyploidization history and plant inulin production.</title>
        <authorList>
            <person name="Fan W."/>
            <person name="Wang S."/>
            <person name="Wang H."/>
            <person name="Wang A."/>
            <person name="Jiang F."/>
            <person name="Liu H."/>
            <person name="Zhao H."/>
            <person name="Xu D."/>
            <person name="Zhang Y."/>
        </authorList>
    </citation>
    <scope>NUCLEOTIDE SEQUENCE [LARGE SCALE GENOMIC DNA]</scope>
    <source>
        <strain evidence="2">cv. Punajuju</strain>
    </source>
</reference>
<sequence length="88" mass="10521">MEHIMYNLFVANIPICDLIDLYFIFIFHEFNGYFYIFMGGNVEKKILRLFWQLITRFVNFDHALCNFYRPSFVLSKGDGVSQVKKCGY</sequence>
<evidence type="ECO:0000313" key="1">
    <source>
        <dbReference type="EMBL" id="KAI3764015.1"/>
    </source>
</evidence>
<accession>A0ACB9EZF7</accession>
<organism evidence="1 2">
    <name type="scientific">Cichorium intybus</name>
    <name type="common">Chicory</name>
    <dbReference type="NCBI Taxonomy" id="13427"/>
    <lineage>
        <taxon>Eukaryota</taxon>
        <taxon>Viridiplantae</taxon>
        <taxon>Streptophyta</taxon>
        <taxon>Embryophyta</taxon>
        <taxon>Tracheophyta</taxon>
        <taxon>Spermatophyta</taxon>
        <taxon>Magnoliopsida</taxon>
        <taxon>eudicotyledons</taxon>
        <taxon>Gunneridae</taxon>
        <taxon>Pentapetalae</taxon>
        <taxon>asterids</taxon>
        <taxon>campanulids</taxon>
        <taxon>Asterales</taxon>
        <taxon>Asteraceae</taxon>
        <taxon>Cichorioideae</taxon>
        <taxon>Cichorieae</taxon>
        <taxon>Cichoriinae</taxon>
        <taxon>Cichorium</taxon>
    </lineage>
</organism>